<gene>
    <name evidence="1" type="ORF">SAMN06295912_10187</name>
</gene>
<evidence type="ECO:0000313" key="2">
    <source>
        <dbReference type="Proteomes" id="UP000198281"/>
    </source>
</evidence>
<dbReference type="RefSeq" id="WP_144033672.1">
    <property type="nucleotide sequence ID" value="NZ_FZOS01000001.1"/>
</dbReference>
<accession>A0A239BF40</accession>
<keyword evidence="2" id="KW-1185">Reference proteome</keyword>
<dbReference type="EMBL" id="FZOS01000001">
    <property type="protein sequence ID" value="SNS05948.1"/>
    <property type="molecule type" value="Genomic_DNA"/>
</dbReference>
<dbReference type="AlphaFoldDB" id="A0A239BF40"/>
<proteinExistence type="predicted"/>
<sequence>MRISEDVLVVAALALSDAARGENIYLPMAKARRMIVPALEAAIEHARERSLDPRIERNRVLVRNAFGVRRLSH</sequence>
<name>A0A239BF40_9SPHN</name>
<evidence type="ECO:0000313" key="1">
    <source>
        <dbReference type="EMBL" id="SNS05948.1"/>
    </source>
</evidence>
<organism evidence="1 2">
    <name type="scientific">Edaphosphingomonas laterariae</name>
    <dbReference type="NCBI Taxonomy" id="861865"/>
    <lineage>
        <taxon>Bacteria</taxon>
        <taxon>Pseudomonadati</taxon>
        <taxon>Pseudomonadota</taxon>
        <taxon>Alphaproteobacteria</taxon>
        <taxon>Sphingomonadales</taxon>
        <taxon>Rhizorhabdaceae</taxon>
        <taxon>Edaphosphingomonas</taxon>
    </lineage>
</organism>
<dbReference type="OrthoDB" id="9976877at2"/>
<dbReference type="Proteomes" id="UP000198281">
    <property type="component" value="Unassembled WGS sequence"/>
</dbReference>
<protein>
    <submittedName>
        <fullName evidence="1">Uncharacterized protein</fullName>
    </submittedName>
</protein>
<reference evidence="2" key="1">
    <citation type="submission" date="2017-06" db="EMBL/GenBank/DDBJ databases">
        <authorList>
            <person name="Varghese N."/>
            <person name="Submissions S."/>
        </authorList>
    </citation>
    <scope>NUCLEOTIDE SEQUENCE [LARGE SCALE GENOMIC DNA]</scope>
    <source>
        <strain evidence="2">LNB2</strain>
    </source>
</reference>